<organism evidence="2 3">
    <name type="scientific">Chaetoceros tenuissimus</name>
    <dbReference type="NCBI Taxonomy" id="426638"/>
    <lineage>
        <taxon>Eukaryota</taxon>
        <taxon>Sar</taxon>
        <taxon>Stramenopiles</taxon>
        <taxon>Ochrophyta</taxon>
        <taxon>Bacillariophyta</taxon>
        <taxon>Coscinodiscophyceae</taxon>
        <taxon>Chaetocerotophycidae</taxon>
        <taxon>Chaetocerotales</taxon>
        <taxon>Chaetocerotaceae</taxon>
        <taxon>Chaetoceros</taxon>
    </lineage>
</organism>
<feature type="compositionally biased region" description="Polar residues" evidence="1">
    <location>
        <begin position="385"/>
        <end position="406"/>
    </location>
</feature>
<comment type="caution">
    <text evidence="2">The sequence shown here is derived from an EMBL/GenBank/DDBJ whole genome shotgun (WGS) entry which is preliminary data.</text>
</comment>
<name>A0AAD3DCW0_9STRA</name>
<gene>
    <name evidence="2" type="ORF">CTEN210_18663</name>
</gene>
<evidence type="ECO:0000256" key="1">
    <source>
        <dbReference type="SAM" id="MobiDB-lite"/>
    </source>
</evidence>
<dbReference type="AlphaFoldDB" id="A0AAD3DCW0"/>
<feature type="region of interest" description="Disordered" evidence="1">
    <location>
        <begin position="385"/>
        <end position="407"/>
    </location>
</feature>
<dbReference type="EMBL" id="BLLK01000082">
    <property type="protein sequence ID" value="GFH62187.1"/>
    <property type="molecule type" value="Genomic_DNA"/>
</dbReference>
<reference evidence="2 3" key="1">
    <citation type="journal article" date="2021" name="Sci. Rep.">
        <title>The genome of the diatom Chaetoceros tenuissimus carries an ancient integrated fragment of an extant virus.</title>
        <authorList>
            <person name="Hongo Y."/>
            <person name="Kimura K."/>
            <person name="Takaki Y."/>
            <person name="Yoshida Y."/>
            <person name="Baba S."/>
            <person name="Kobayashi G."/>
            <person name="Nagasaki K."/>
            <person name="Hano T."/>
            <person name="Tomaru Y."/>
        </authorList>
    </citation>
    <scope>NUCLEOTIDE SEQUENCE [LARGE SCALE GENOMIC DNA]</scope>
    <source>
        <strain evidence="2 3">NIES-3715</strain>
    </source>
</reference>
<dbReference type="Proteomes" id="UP001054902">
    <property type="component" value="Unassembled WGS sequence"/>
</dbReference>
<evidence type="ECO:0000313" key="3">
    <source>
        <dbReference type="Proteomes" id="UP001054902"/>
    </source>
</evidence>
<protein>
    <submittedName>
        <fullName evidence="2">Uncharacterized protein</fullName>
    </submittedName>
</protein>
<proteinExistence type="predicted"/>
<sequence length="427" mass="47305">MAIPANQAVLNMDADLLDFLTQSLNFTPALCNCLSFDGYDNTVDFIDWTYAKISKYCEVKSTKTPARGGCNWPERKKKDLQGFAFYITQRHLEGVQVDVAELDANGVHVLTLAIVRDFYEAAEISEDKGDEVEKKKPDVLKSEDWVEWEKSIIHYLNGMRNRKGVSLSYVIRGNQPQNVQLTSDKQMIYAAALTSPQFKNDSKEKSWFRTLTETLGCQPDAAVVEEQCNHCAIITMDLTRLKLGSMLLELPLRNCVKKGGGRHGVSAVKKRKQKAAKHKAARISKLSISGRKENGVQLQGYDHFYSNKEFYALTQDTRDAILKARRDNNWVPGNRDDSNRNVNATATSIRNDDNMSSIGHSLAGKTITMDAAVLRGVMGASVSVGDQQQPAVPPSNGSHAQSTASASAKKYKVTYDANGNMSHVAES</sequence>
<accession>A0AAD3DCW0</accession>
<evidence type="ECO:0000313" key="2">
    <source>
        <dbReference type="EMBL" id="GFH62187.1"/>
    </source>
</evidence>
<keyword evidence="3" id="KW-1185">Reference proteome</keyword>